<name>A0ABR2IRR5_9EUKA</name>
<keyword evidence="1" id="KW-0175">Coiled coil</keyword>
<organism evidence="2 3">
    <name type="scientific">Tritrichomonas musculus</name>
    <dbReference type="NCBI Taxonomy" id="1915356"/>
    <lineage>
        <taxon>Eukaryota</taxon>
        <taxon>Metamonada</taxon>
        <taxon>Parabasalia</taxon>
        <taxon>Tritrichomonadida</taxon>
        <taxon>Tritrichomonadidae</taxon>
        <taxon>Tritrichomonas</taxon>
    </lineage>
</organism>
<dbReference type="Proteomes" id="UP001470230">
    <property type="component" value="Unassembled WGS sequence"/>
</dbReference>
<evidence type="ECO:0000256" key="1">
    <source>
        <dbReference type="SAM" id="Coils"/>
    </source>
</evidence>
<reference evidence="2 3" key="1">
    <citation type="submission" date="2024-04" db="EMBL/GenBank/DDBJ databases">
        <title>Tritrichomonas musculus Genome.</title>
        <authorList>
            <person name="Alves-Ferreira E."/>
            <person name="Grigg M."/>
            <person name="Lorenzi H."/>
            <person name="Galac M."/>
        </authorList>
    </citation>
    <scope>NUCLEOTIDE SEQUENCE [LARGE SCALE GENOMIC DNA]</scope>
    <source>
        <strain evidence="2 3">EAF2021</strain>
    </source>
</reference>
<keyword evidence="3" id="KW-1185">Reference proteome</keyword>
<evidence type="ECO:0000313" key="2">
    <source>
        <dbReference type="EMBL" id="KAK8867128.1"/>
    </source>
</evidence>
<feature type="coiled-coil region" evidence="1">
    <location>
        <begin position="238"/>
        <end position="275"/>
    </location>
</feature>
<gene>
    <name evidence="2" type="ORF">M9Y10_010101</name>
</gene>
<dbReference type="EMBL" id="JAPFFF010000015">
    <property type="protein sequence ID" value="KAK8867128.1"/>
    <property type="molecule type" value="Genomic_DNA"/>
</dbReference>
<sequence length="460" mass="54282">MNDQNANITSMLPTTNFFVYEGRKYPFNINVFNIFSKFFKSNKIEINQNISIDQIVEAFPGIKLTDKTIQDFLNYCQNKDISLNNENVFVLQSMADYFIVPSLKTAIDKYMLHNQDGMINDFLSKAQDNQISNKEQFEEIISNDLKKYIGNENLLSLPIESMYRILTKYKLKNDDINNTPKIIDFLFKCLDKYGKDASILFENINFHKNLGPCMLQLLFSDKYSQIFDFAIIRKPPLSSLMINESEDLKNECDKIKEQINDMSELISKLSKQIEELKQPQMKYSYYPDNFRNGIISKLQDKVKLSFGGRANPRYPITNILKYNNDFFINYFISNAESKDNWIEFDVGTSCKIDLSSYLIRTDDEDDPTFTHPKSWKITGSNDHKSWNLLDHRINDENLNGEYKKCHYECRYGQYGNPCNRYRYFRYIQIDAWCHHCNINPFNIDITYFELYGDIFRNDCI</sequence>
<dbReference type="SUPFAM" id="SSF49785">
    <property type="entry name" value="Galactose-binding domain-like"/>
    <property type="match status" value="1"/>
</dbReference>
<evidence type="ECO:0000313" key="3">
    <source>
        <dbReference type="Proteomes" id="UP001470230"/>
    </source>
</evidence>
<accession>A0ABR2IRR5</accession>
<proteinExistence type="predicted"/>
<dbReference type="InterPro" id="IPR008979">
    <property type="entry name" value="Galactose-bd-like_sf"/>
</dbReference>
<comment type="caution">
    <text evidence="2">The sequence shown here is derived from an EMBL/GenBank/DDBJ whole genome shotgun (WGS) entry which is preliminary data.</text>
</comment>
<evidence type="ECO:0008006" key="4">
    <source>
        <dbReference type="Google" id="ProtNLM"/>
    </source>
</evidence>
<protein>
    <recommendedName>
        <fullName evidence="4">F5/8 type C domain-containing protein</fullName>
    </recommendedName>
</protein>
<dbReference type="Gene3D" id="2.60.120.260">
    <property type="entry name" value="Galactose-binding domain-like"/>
    <property type="match status" value="1"/>
</dbReference>